<proteinExistence type="predicted"/>
<dbReference type="OrthoDB" id="6434198at2759"/>
<keyword evidence="2" id="KW-1185">Reference proteome</keyword>
<dbReference type="EMBL" id="BMAV01006914">
    <property type="protein sequence ID" value="GFY49251.1"/>
    <property type="molecule type" value="Genomic_DNA"/>
</dbReference>
<organism evidence="1 2">
    <name type="scientific">Trichonephila inaurata madagascariensis</name>
    <dbReference type="NCBI Taxonomy" id="2747483"/>
    <lineage>
        <taxon>Eukaryota</taxon>
        <taxon>Metazoa</taxon>
        <taxon>Ecdysozoa</taxon>
        <taxon>Arthropoda</taxon>
        <taxon>Chelicerata</taxon>
        <taxon>Arachnida</taxon>
        <taxon>Araneae</taxon>
        <taxon>Araneomorphae</taxon>
        <taxon>Entelegynae</taxon>
        <taxon>Araneoidea</taxon>
        <taxon>Nephilidae</taxon>
        <taxon>Trichonephila</taxon>
        <taxon>Trichonephila inaurata</taxon>
    </lineage>
</organism>
<sequence>MVKTATTTNQKQIRNNAKIMWNFKKTNWKAFTEDMEHQVNTLLNDDAPQQAESDFILSLQKCAKKNIQRARGPTTNHFGTLILKRKDKLERKQEGKMKEW</sequence>
<evidence type="ECO:0000313" key="1">
    <source>
        <dbReference type="EMBL" id="GFY49251.1"/>
    </source>
</evidence>
<evidence type="ECO:0000313" key="2">
    <source>
        <dbReference type="Proteomes" id="UP000886998"/>
    </source>
</evidence>
<gene>
    <name evidence="1" type="ORF">TNIN_33761</name>
</gene>
<name>A0A8X6XAI5_9ARAC</name>
<reference evidence="1" key="1">
    <citation type="submission" date="2020-08" db="EMBL/GenBank/DDBJ databases">
        <title>Multicomponent nature underlies the extraordinary mechanical properties of spider dragline silk.</title>
        <authorList>
            <person name="Kono N."/>
            <person name="Nakamura H."/>
            <person name="Mori M."/>
            <person name="Yoshida Y."/>
            <person name="Ohtoshi R."/>
            <person name="Malay A.D."/>
            <person name="Moran D.A.P."/>
            <person name="Tomita M."/>
            <person name="Numata K."/>
            <person name="Arakawa K."/>
        </authorList>
    </citation>
    <scope>NUCLEOTIDE SEQUENCE</scope>
</reference>
<comment type="caution">
    <text evidence="1">The sequence shown here is derived from an EMBL/GenBank/DDBJ whole genome shotgun (WGS) entry which is preliminary data.</text>
</comment>
<accession>A0A8X6XAI5</accession>
<protein>
    <submittedName>
        <fullName evidence="1">Uncharacterized protein</fullName>
    </submittedName>
</protein>
<dbReference type="AlphaFoldDB" id="A0A8X6XAI5"/>
<dbReference type="Proteomes" id="UP000886998">
    <property type="component" value="Unassembled WGS sequence"/>
</dbReference>